<keyword evidence="1" id="KW-0472">Membrane</keyword>
<dbReference type="InterPro" id="IPR050266">
    <property type="entry name" value="AB_hydrolase_sf"/>
</dbReference>
<dbReference type="RefSeq" id="WP_066471557.1">
    <property type="nucleotide sequence ID" value="NZ_CBCRUZ010000001.1"/>
</dbReference>
<feature type="transmembrane region" description="Helical" evidence="1">
    <location>
        <begin position="24"/>
        <end position="46"/>
    </location>
</feature>
<dbReference type="EMBL" id="CP079105">
    <property type="protein sequence ID" value="QXQ15254.1"/>
    <property type="molecule type" value="Genomic_DNA"/>
</dbReference>
<reference evidence="3" key="1">
    <citation type="submission" date="2021-07" db="EMBL/GenBank/DDBJ databases">
        <title>Candidatus Kaistella beijingensis sp. nov. isolated from a municipal wastewater treatment plant is involved in sludge foaming.</title>
        <authorList>
            <person name="Song Y."/>
            <person name="Liu S.-J."/>
        </authorList>
    </citation>
    <scope>NUCLEOTIDE SEQUENCE</scope>
    <source>
        <strain evidence="3">DSM 43998</strain>
    </source>
</reference>
<gene>
    <name evidence="3" type="ORF">KV203_08030</name>
</gene>
<dbReference type="PRINTS" id="PR00111">
    <property type="entry name" value="ABHYDROLASE"/>
</dbReference>
<keyword evidence="3" id="KW-0378">Hydrolase</keyword>
<dbReference type="InterPro" id="IPR000073">
    <property type="entry name" value="AB_hydrolase_1"/>
</dbReference>
<evidence type="ECO:0000259" key="2">
    <source>
        <dbReference type="Pfam" id="PF00561"/>
    </source>
</evidence>
<dbReference type="Proteomes" id="UP000887023">
    <property type="component" value="Chromosome"/>
</dbReference>
<proteinExistence type="predicted"/>
<sequence>MPLVAANGVQLHVQDLGTAGPPVVMLHGLLIGSAASWYFTSAPVLARTRRVRVYDLRGHGMSELARSDYSVSAMAADLAAIAGDEPVDLVGHSWGALVALRFALNHPARLRRLVLVEAPMPPSSIPETIAFAANTDPARLVAALPVQLRVPGRRRERLVRSLERLVSQTSLVAELLAEREPDSDELTHLAPSTLLVYGDRSPCRDGGRRLAEAIPDARYTELPGGHYLHLDARDALTELIVGHLDG</sequence>
<dbReference type="PANTHER" id="PTHR43798">
    <property type="entry name" value="MONOACYLGLYCEROL LIPASE"/>
    <property type="match status" value="1"/>
</dbReference>
<keyword evidence="1" id="KW-0812">Transmembrane</keyword>
<dbReference type="Gene3D" id="3.40.50.1820">
    <property type="entry name" value="alpha/beta hydrolase"/>
    <property type="match status" value="1"/>
</dbReference>
<keyword evidence="4" id="KW-1185">Reference proteome</keyword>
<dbReference type="Pfam" id="PF00561">
    <property type="entry name" value="Abhydrolase_1"/>
    <property type="match status" value="1"/>
</dbReference>
<dbReference type="InterPro" id="IPR029058">
    <property type="entry name" value="AB_hydrolase_fold"/>
</dbReference>
<organism evidence="3 4">
    <name type="scientific">Skermania pinensis</name>
    <dbReference type="NCBI Taxonomy" id="39122"/>
    <lineage>
        <taxon>Bacteria</taxon>
        <taxon>Bacillati</taxon>
        <taxon>Actinomycetota</taxon>
        <taxon>Actinomycetes</taxon>
        <taxon>Mycobacteriales</taxon>
        <taxon>Gordoniaceae</taxon>
        <taxon>Skermania</taxon>
    </lineage>
</organism>
<feature type="domain" description="AB hydrolase-1" evidence="2">
    <location>
        <begin position="21"/>
        <end position="139"/>
    </location>
</feature>
<evidence type="ECO:0000256" key="1">
    <source>
        <dbReference type="SAM" id="Phobius"/>
    </source>
</evidence>
<dbReference type="PANTHER" id="PTHR43798:SF33">
    <property type="entry name" value="HYDROLASE, PUTATIVE (AFU_ORTHOLOGUE AFUA_2G14860)-RELATED"/>
    <property type="match status" value="1"/>
</dbReference>
<accession>A0ABX8SBL6</accession>
<protein>
    <submittedName>
        <fullName evidence="3">Alpha/beta hydrolase</fullName>
    </submittedName>
</protein>
<dbReference type="SUPFAM" id="SSF53474">
    <property type="entry name" value="alpha/beta-Hydrolases"/>
    <property type="match status" value="1"/>
</dbReference>
<keyword evidence="1" id="KW-1133">Transmembrane helix</keyword>
<evidence type="ECO:0000313" key="3">
    <source>
        <dbReference type="EMBL" id="QXQ15254.1"/>
    </source>
</evidence>
<name>A0ABX8SBL6_9ACTN</name>
<evidence type="ECO:0000313" key="4">
    <source>
        <dbReference type="Proteomes" id="UP000887023"/>
    </source>
</evidence>
<dbReference type="GO" id="GO:0016787">
    <property type="term" value="F:hydrolase activity"/>
    <property type="evidence" value="ECO:0007669"/>
    <property type="project" value="UniProtKB-KW"/>
</dbReference>